<protein>
    <submittedName>
        <fullName evidence="2">Uncharacterized protein</fullName>
    </submittedName>
</protein>
<reference evidence="2 3" key="1">
    <citation type="submission" date="2018-03" db="EMBL/GenBank/DDBJ databases">
        <title>Genomic Encyclopedia of Archaeal and Bacterial Type Strains, Phase II (KMG-II): from individual species to whole genera.</title>
        <authorList>
            <person name="Goeker M."/>
        </authorList>
    </citation>
    <scope>NUCLEOTIDE SEQUENCE [LARGE SCALE GENOMIC DNA]</scope>
    <source>
        <strain evidence="2 3">DSM 43146</strain>
    </source>
</reference>
<gene>
    <name evidence="2" type="ORF">CLV67_12710</name>
</gene>
<keyword evidence="3" id="KW-1185">Reference proteome</keyword>
<evidence type="ECO:0000256" key="1">
    <source>
        <dbReference type="SAM" id="Phobius"/>
    </source>
</evidence>
<sequence>MIVLVTLMMTLFGGTTWLVLQRPLASNPELHDRLTSAAFLLSLAVVAAVLHAALTTSP</sequence>
<organism evidence="2 3">
    <name type="scientific">Actinoplanes italicus</name>
    <dbReference type="NCBI Taxonomy" id="113567"/>
    <lineage>
        <taxon>Bacteria</taxon>
        <taxon>Bacillati</taxon>
        <taxon>Actinomycetota</taxon>
        <taxon>Actinomycetes</taxon>
        <taxon>Micromonosporales</taxon>
        <taxon>Micromonosporaceae</taxon>
        <taxon>Actinoplanes</taxon>
    </lineage>
</organism>
<keyword evidence="1" id="KW-1133">Transmembrane helix</keyword>
<dbReference type="EMBL" id="PVMZ01000027">
    <property type="protein sequence ID" value="PRX12587.1"/>
    <property type="molecule type" value="Genomic_DNA"/>
</dbReference>
<dbReference type="AlphaFoldDB" id="A0A2T0JX53"/>
<evidence type="ECO:0000313" key="2">
    <source>
        <dbReference type="EMBL" id="PRX12587.1"/>
    </source>
</evidence>
<comment type="caution">
    <text evidence="2">The sequence shown here is derived from an EMBL/GenBank/DDBJ whole genome shotgun (WGS) entry which is preliminary data.</text>
</comment>
<evidence type="ECO:0000313" key="3">
    <source>
        <dbReference type="Proteomes" id="UP000239415"/>
    </source>
</evidence>
<dbReference type="Proteomes" id="UP000239415">
    <property type="component" value="Unassembled WGS sequence"/>
</dbReference>
<name>A0A2T0JX53_9ACTN</name>
<keyword evidence="1" id="KW-0472">Membrane</keyword>
<dbReference type="RefSeq" id="WP_170154221.1">
    <property type="nucleotide sequence ID" value="NZ_BOMO01000152.1"/>
</dbReference>
<keyword evidence="1" id="KW-0812">Transmembrane</keyword>
<feature type="transmembrane region" description="Helical" evidence="1">
    <location>
        <begin position="37"/>
        <end position="54"/>
    </location>
</feature>
<proteinExistence type="predicted"/>
<accession>A0A2T0JX53</accession>